<name>A0A0N4W6Z5_HAEPC</name>
<evidence type="ECO:0000313" key="2">
    <source>
        <dbReference type="Proteomes" id="UP000268014"/>
    </source>
</evidence>
<dbReference type="AlphaFoldDB" id="A0A0N4W6Z5"/>
<reference evidence="1 2" key="2">
    <citation type="submission" date="2018-11" db="EMBL/GenBank/DDBJ databases">
        <authorList>
            <consortium name="Pathogen Informatics"/>
        </authorList>
    </citation>
    <scope>NUCLEOTIDE SEQUENCE [LARGE SCALE GENOMIC DNA]</scope>
    <source>
        <strain evidence="1 2">MHpl1</strain>
    </source>
</reference>
<accession>A0A0N4W6Z5</accession>
<reference evidence="3" key="1">
    <citation type="submission" date="2017-02" db="UniProtKB">
        <authorList>
            <consortium name="WormBaseParasite"/>
        </authorList>
    </citation>
    <scope>IDENTIFICATION</scope>
</reference>
<dbReference type="Proteomes" id="UP000268014">
    <property type="component" value="Unassembled WGS sequence"/>
</dbReference>
<keyword evidence="2" id="KW-1185">Reference proteome</keyword>
<gene>
    <name evidence="1" type="ORF">HPLM_LOCUS5856</name>
</gene>
<dbReference type="WBParaSite" id="HPLM_0000586401-mRNA-1">
    <property type="protein sequence ID" value="HPLM_0000586401-mRNA-1"/>
    <property type="gene ID" value="HPLM_0000586401"/>
</dbReference>
<organism evidence="3">
    <name type="scientific">Haemonchus placei</name>
    <name type="common">Barber's pole worm</name>
    <dbReference type="NCBI Taxonomy" id="6290"/>
    <lineage>
        <taxon>Eukaryota</taxon>
        <taxon>Metazoa</taxon>
        <taxon>Ecdysozoa</taxon>
        <taxon>Nematoda</taxon>
        <taxon>Chromadorea</taxon>
        <taxon>Rhabditida</taxon>
        <taxon>Rhabditina</taxon>
        <taxon>Rhabditomorpha</taxon>
        <taxon>Strongyloidea</taxon>
        <taxon>Trichostrongylidae</taxon>
        <taxon>Haemonchus</taxon>
    </lineage>
</organism>
<evidence type="ECO:0000313" key="1">
    <source>
        <dbReference type="EMBL" id="VDO27289.1"/>
    </source>
</evidence>
<proteinExistence type="predicted"/>
<dbReference type="EMBL" id="UZAF01016399">
    <property type="protein sequence ID" value="VDO27289.1"/>
    <property type="molecule type" value="Genomic_DNA"/>
</dbReference>
<sequence>MVTAKIYASQLQSLANAIRRMRLQRKNDYLLHGSARQHCETVSSENC</sequence>
<evidence type="ECO:0000313" key="3">
    <source>
        <dbReference type="WBParaSite" id="HPLM_0000586401-mRNA-1"/>
    </source>
</evidence>
<protein>
    <submittedName>
        <fullName evidence="3">Transposase</fullName>
    </submittedName>
</protein>